<keyword evidence="10" id="KW-1185">Reference proteome</keyword>
<reference evidence="9 10" key="1">
    <citation type="submission" date="2024-02" db="EMBL/GenBank/DDBJ databases">
        <title>Genome sequence of Aquincola sp. MAHUQ-54.</title>
        <authorList>
            <person name="Huq M.A."/>
        </authorList>
    </citation>
    <scope>NUCLEOTIDE SEQUENCE [LARGE SCALE GENOMIC DNA]</scope>
    <source>
        <strain evidence="9 10">MAHUQ-54</strain>
    </source>
</reference>
<keyword evidence="5" id="KW-0418">Kinase</keyword>
<dbReference type="AlphaFoldDB" id="A0AAW9PYX3"/>
<evidence type="ECO:0000259" key="8">
    <source>
        <dbReference type="PROSITE" id="PS50109"/>
    </source>
</evidence>
<dbReference type="InterPro" id="IPR004358">
    <property type="entry name" value="Sig_transdc_His_kin-like_C"/>
</dbReference>
<dbReference type="Proteomes" id="UP001336250">
    <property type="component" value="Unassembled WGS sequence"/>
</dbReference>
<dbReference type="SUPFAM" id="SSF47384">
    <property type="entry name" value="Homodimeric domain of signal transducing histidine kinase"/>
    <property type="match status" value="1"/>
</dbReference>
<dbReference type="Pfam" id="PF02518">
    <property type="entry name" value="HATPase_c"/>
    <property type="match status" value="1"/>
</dbReference>
<keyword evidence="3" id="KW-0597">Phosphoprotein</keyword>
<dbReference type="Pfam" id="PF00497">
    <property type="entry name" value="SBP_bac_3"/>
    <property type="match status" value="2"/>
</dbReference>
<evidence type="ECO:0000313" key="10">
    <source>
        <dbReference type="Proteomes" id="UP001336250"/>
    </source>
</evidence>
<dbReference type="InterPro" id="IPR001638">
    <property type="entry name" value="Solute-binding_3/MltF_N"/>
</dbReference>
<keyword evidence="6" id="KW-0472">Membrane</keyword>
<dbReference type="Gene3D" id="1.10.287.130">
    <property type="match status" value="1"/>
</dbReference>
<evidence type="ECO:0000256" key="1">
    <source>
        <dbReference type="ARBA" id="ARBA00000085"/>
    </source>
</evidence>
<evidence type="ECO:0000256" key="3">
    <source>
        <dbReference type="ARBA" id="ARBA00022553"/>
    </source>
</evidence>
<evidence type="ECO:0000256" key="7">
    <source>
        <dbReference type="SAM" id="SignalP"/>
    </source>
</evidence>
<organism evidence="9 10">
    <name type="scientific">Aquincola agrisoli</name>
    <dbReference type="NCBI Taxonomy" id="3119538"/>
    <lineage>
        <taxon>Bacteria</taxon>
        <taxon>Pseudomonadati</taxon>
        <taxon>Pseudomonadota</taxon>
        <taxon>Betaproteobacteria</taxon>
        <taxon>Burkholderiales</taxon>
        <taxon>Sphaerotilaceae</taxon>
        <taxon>Aquincola</taxon>
    </lineage>
</organism>
<dbReference type="EC" id="2.7.13.3" evidence="2"/>
<protein>
    <recommendedName>
        <fullName evidence="2">histidine kinase</fullName>
        <ecNumber evidence="2">2.7.13.3</ecNumber>
    </recommendedName>
</protein>
<dbReference type="InterPro" id="IPR003594">
    <property type="entry name" value="HATPase_dom"/>
</dbReference>
<evidence type="ECO:0000256" key="5">
    <source>
        <dbReference type="ARBA" id="ARBA00022777"/>
    </source>
</evidence>
<sequence length="828" mass="88387">MPYLVPGLLPLLRSTGALALLVCGLFLLPGEAMAQDAATAARSPLHLTDAQHAWIARHPVVRVGMSTESPPYYFADRQGRYEGFVIELMNRLAERAGLRMEYHRYARFGDTLQAMQRGEIDLTPFTAETASRRELLHFVRPLFSTQMVYVADRRLGDVTADARFSGYRVAAERLSTAAELLAEHYPQARVQHYDSAEQALLAVASGEADVFIGFRQVAVYYMEKHLTANLALRGAIATPGTALGPAVRKDLPELAAILDQAVAGLGTDEIAAVAAKWLPRSVLGADVRPQTTLTDAQRAWIRAHGSLRVGFDAAFAPIAFTSLAGGFDGLAADITRAVAGKVGLIVAVEESGSFADVYARALRGDIDVIAAAARNNERGRDFDFVGPFLRVPTVVVAASDRDLDAGLDAPGRRRLALLREHFLLPLLRSRHPNLALQEYATQAEVLQAVRRGDAELAIGNMKVVNELLEARHAGALRTIGTVPQGDSELYFAVRKSLPEMAGVLRAGLDAMTPAERAAIDNRWLRVQLNQGVPWGRVLAIGAAGTALAGLVIGSLWIGNRRLRQAQRTLDDARRLAEEQVAARAAFTAYLSHELRGTLGGIVGGLGLLEAGAMGADRQRQLLGAMRASSGGLLDLCERTLDFERMLQGGLDLQPAPVLLKEVIDTALAPWRVQAELKGLALQASLRFAPDLRVHCDAVRLTQVLQNLVGNAVKFTVKGSVEMAVAVERGGPAGLVLRVTVADTGPGIAADDVAQLFSAFTQGEAGRRSRRGAGLGLSICARIVSAMGGTIELAESSFAGSTFALQLPLRRAPTAGVDAPAAADCVAPG</sequence>
<dbReference type="Pfam" id="PF00512">
    <property type="entry name" value="HisKA"/>
    <property type="match status" value="1"/>
</dbReference>
<dbReference type="CDD" id="cd01007">
    <property type="entry name" value="PBP2_BvgS_HisK_like"/>
    <property type="match status" value="2"/>
</dbReference>
<feature type="signal peptide" evidence="7">
    <location>
        <begin position="1"/>
        <end position="34"/>
    </location>
</feature>
<dbReference type="SUPFAM" id="SSF55874">
    <property type="entry name" value="ATPase domain of HSP90 chaperone/DNA topoisomerase II/histidine kinase"/>
    <property type="match status" value="1"/>
</dbReference>
<dbReference type="InterPro" id="IPR036890">
    <property type="entry name" value="HATPase_C_sf"/>
</dbReference>
<gene>
    <name evidence="9" type="ORF">V4F39_02260</name>
</gene>
<dbReference type="PROSITE" id="PS50109">
    <property type="entry name" value="HIS_KIN"/>
    <property type="match status" value="1"/>
</dbReference>
<keyword evidence="4" id="KW-0808">Transferase</keyword>
<dbReference type="SUPFAM" id="SSF53850">
    <property type="entry name" value="Periplasmic binding protein-like II"/>
    <property type="match status" value="2"/>
</dbReference>
<dbReference type="PRINTS" id="PR00344">
    <property type="entry name" value="BCTRLSENSOR"/>
</dbReference>
<dbReference type="Gene3D" id="3.40.190.10">
    <property type="entry name" value="Periplasmic binding protein-like II"/>
    <property type="match status" value="4"/>
</dbReference>
<dbReference type="SMART" id="SM00387">
    <property type="entry name" value="HATPase_c"/>
    <property type="match status" value="1"/>
</dbReference>
<dbReference type="PANTHER" id="PTHR43047">
    <property type="entry name" value="TWO-COMPONENT HISTIDINE PROTEIN KINASE"/>
    <property type="match status" value="1"/>
</dbReference>
<keyword evidence="6" id="KW-1133">Transmembrane helix</keyword>
<dbReference type="InterPro" id="IPR005467">
    <property type="entry name" value="His_kinase_dom"/>
</dbReference>
<feature type="domain" description="Histidine kinase" evidence="8">
    <location>
        <begin position="589"/>
        <end position="810"/>
    </location>
</feature>
<evidence type="ECO:0000256" key="4">
    <source>
        <dbReference type="ARBA" id="ARBA00022679"/>
    </source>
</evidence>
<feature type="transmembrane region" description="Helical" evidence="6">
    <location>
        <begin position="534"/>
        <end position="557"/>
    </location>
</feature>
<keyword evidence="7" id="KW-0732">Signal</keyword>
<dbReference type="Gene3D" id="3.30.565.10">
    <property type="entry name" value="Histidine kinase-like ATPase, C-terminal domain"/>
    <property type="match status" value="1"/>
</dbReference>
<dbReference type="SMART" id="SM00388">
    <property type="entry name" value="HisKA"/>
    <property type="match status" value="1"/>
</dbReference>
<keyword evidence="6" id="KW-0812">Transmembrane</keyword>
<comment type="catalytic activity">
    <reaction evidence="1">
        <text>ATP + protein L-histidine = ADP + protein N-phospho-L-histidine.</text>
        <dbReference type="EC" id="2.7.13.3"/>
    </reaction>
</comment>
<dbReference type="GO" id="GO:0000155">
    <property type="term" value="F:phosphorelay sensor kinase activity"/>
    <property type="evidence" value="ECO:0007669"/>
    <property type="project" value="InterPro"/>
</dbReference>
<evidence type="ECO:0000313" key="9">
    <source>
        <dbReference type="EMBL" id="MEF7612716.1"/>
    </source>
</evidence>
<evidence type="ECO:0000256" key="2">
    <source>
        <dbReference type="ARBA" id="ARBA00012438"/>
    </source>
</evidence>
<name>A0AAW9PYX3_9BURK</name>
<dbReference type="InterPro" id="IPR003661">
    <property type="entry name" value="HisK_dim/P_dom"/>
</dbReference>
<dbReference type="InterPro" id="IPR036097">
    <property type="entry name" value="HisK_dim/P_sf"/>
</dbReference>
<accession>A0AAW9PYX3</accession>
<evidence type="ECO:0000256" key="6">
    <source>
        <dbReference type="SAM" id="Phobius"/>
    </source>
</evidence>
<feature type="chain" id="PRO_5043409887" description="histidine kinase" evidence="7">
    <location>
        <begin position="35"/>
        <end position="828"/>
    </location>
</feature>
<comment type="caution">
    <text evidence="9">The sequence shown here is derived from an EMBL/GenBank/DDBJ whole genome shotgun (WGS) entry which is preliminary data.</text>
</comment>
<dbReference type="CDD" id="cd16922">
    <property type="entry name" value="HATPase_EvgS-ArcB-TorS-like"/>
    <property type="match status" value="1"/>
</dbReference>
<dbReference type="EMBL" id="JAZIBG010000009">
    <property type="protein sequence ID" value="MEF7612716.1"/>
    <property type="molecule type" value="Genomic_DNA"/>
</dbReference>
<proteinExistence type="predicted"/>
<dbReference type="SMART" id="SM00062">
    <property type="entry name" value="PBPb"/>
    <property type="match status" value="2"/>
</dbReference>